<dbReference type="EMBL" id="QAIC01000026">
    <property type="protein sequence ID" value="MDN4572213.1"/>
    <property type="molecule type" value="Genomic_DNA"/>
</dbReference>
<feature type="domain" description="Major facilitator superfamily (MFS) profile" evidence="7">
    <location>
        <begin position="42"/>
        <end position="452"/>
    </location>
</feature>
<evidence type="ECO:0000313" key="11">
    <source>
        <dbReference type="Proteomes" id="UP001172791"/>
    </source>
</evidence>
<keyword evidence="5 6" id="KW-0472">Membrane</keyword>
<evidence type="ECO:0000256" key="2">
    <source>
        <dbReference type="ARBA" id="ARBA00022448"/>
    </source>
</evidence>
<dbReference type="PANTHER" id="PTHR43791:SF36">
    <property type="entry name" value="TRANSPORTER, PUTATIVE (AFU_ORTHOLOGUE AFUA_6G08340)-RELATED"/>
    <property type="match status" value="1"/>
</dbReference>
<keyword evidence="3 6" id="KW-0812">Transmembrane</keyword>
<feature type="transmembrane region" description="Helical" evidence="6">
    <location>
        <begin position="338"/>
        <end position="357"/>
    </location>
</feature>
<feature type="transmembrane region" description="Helical" evidence="6">
    <location>
        <begin position="422"/>
        <end position="446"/>
    </location>
</feature>
<feature type="transmembrane region" description="Helical" evidence="6">
    <location>
        <begin position="303"/>
        <end position="326"/>
    </location>
</feature>
<dbReference type="CDD" id="cd17319">
    <property type="entry name" value="MFS_ExuT_GudP_like"/>
    <property type="match status" value="1"/>
</dbReference>
<evidence type="ECO:0000313" key="10">
    <source>
        <dbReference type="Proteomes" id="UP001172788"/>
    </source>
</evidence>
<feature type="transmembrane region" description="Helical" evidence="6">
    <location>
        <begin position="75"/>
        <end position="96"/>
    </location>
</feature>
<feature type="transmembrane region" description="Helical" evidence="6">
    <location>
        <begin position="270"/>
        <end position="291"/>
    </location>
</feature>
<evidence type="ECO:0000256" key="5">
    <source>
        <dbReference type="ARBA" id="ARBA00023136"/>
    </source>
</evidence>
<dbReference type="Proteomes" id="UP001172788">
    <property type="component" value="Unassembled WGS sequence"/>
</dbReference>
<accession>A0AAW7MHV8</accession>
<dbReference type="GO" id="GO:0022857">
    <property type="term" value="F:transmembrane transporter activity"/>
    <property type="evidence" value="ECO:0007669"/>
    <property type="project" value="InterPro"/>
</dbReference>
<evidence type="ECO:0000313" key="9">
    <source>
        <dbReference type="EMBL" id="MDN4578447.1"/>
    </source>
</evidence>
<sequence>MDNTAVPQHQKTETTMHADTHLVGQAPTSSADAIYRKVTWRIIPLLFLCYIAAYLDRINIGFAQMAIRADLDFSGTAFSFGASVFFIGYLLFEVPSNLYLERVGTRKTLARIMILWGLISAATMFVRTPGQFYALRFLLGSAEAGFFPGVVLYLTYWFPPLRRAKIVALFMLPVAFAGFIGAPVSGLIMQRLDGANGWHGWQWMFLLEAIPSVLLGAIVLKCLTDRPRDAHRWLAPGEIEQIERDLARSMVPAASHERGVWHTLLTDWRVYVLFLGYSALNASVIGIGIWMPQILREASQDTSSVFIGMLTAIPYAAGGIGMVLFGIGSDHLAERRRFCSGLLTLTGVGFVLAGMAAHNLPMLLVALSLVLVGNLSGYPVFWALTSQHFRASTAAVGVALVSSIGQLGSFASPMIINASKNLTGSVAGGLDAIAGLLFVAAVAILLSFRGPRGRDATAR</sequence>
<dbReference type="EMBL" id="QAID01000036">
    <property type="protein sequence ID" value="MDN4578447.1"/>
    <property type="molecule type" value="Genomic_DNA"/>
</dbReference>
<keyword evidence="2" id="KW-0813">Transport</keyword>
<dbReference type="Pfam" id="PF07690">
    <property type="entry name" value="MFS_1"/>
    <property type="match status" value="1"/>
</dbReference>
<evidence type="ECO:0000256" key="6">
    <source>
        <dbReference type="SAM" id="Phobius"/>
    </source>
</evidence>
<dbReference type="PANTHER" id="PTHR43791">
    <property type="entry name" value="PERMEASE-RELATED"/>
    <property type="match status" value="1"/>
</dbReference>
<feature type="transmembrane region" description="Helical" evidence="6">
    <location>
        <begin position="201"/>
        <end position="223"/>
    </location>
</feature>
<feature type="transmembrane region" description="Helical" evidence="6">
    <location>
        <begin position="108"/>
        <end position="126"/>
    </location>
</feature>
<feature type="transmembrane region" description="Helical" evidence="6">
    <location>
        <begin position="396"/>
        <end position="416"/>
    </location>
</feature>
<dbReference type="Proteomes" id="UP001172791">
    <property type="component" value="Unassembled WGS sequence"/>
</dbReference>
<evidence type="ECO:0000256" key="4">
    <source>
        <dbReference type="ARBA" id="ARBA00022989"/>
    </source>
</evidence>
<dbReference type="GO" id="GO:0016020">
    <property type="term" value="C:membrane"/>
    <property type="evidence" value="ECO:0007669"/>
    <property type="project" value="UniProtKB-SubCell"/>
</dbReference>
<dbReference type="AlphaFoldDB" id="A0AAW7MHV8"/>
<evidence type="ECO:0000256" key="3">
    <source>
        <dbReference type="ARBA" id="ARBA00022692"/>
    </source>
</evidence>
<comment type="caution">
    <text evidence="8">The sequence shown here is derived from an EMBL/GenBank/DDBJ whole genome shotgun (WGS) entry which is preliminary data.</text>
</comment>
<dbReference type="SUPFAM" id="SSF103473">
    <property type="entry name" value="MFS general substrate transporter"/>
    <property type="match status" value="1"/>
</dbReference>
<protein>
    <submittedName>
        <fullName evidence="8">MFS transporter</fullName>
    </submittedName>
</protein>
<proteinExistence type="predicted"/>
<keyword evidence="4 6" id="KW-1133">Transmembrane helix</keyword>
<name>A0AAW7MHV8_9BURK</name>
<dbReference type="InterPro" id="IPR011701">
    <property type="entry name" value="MFS"/>
</dbReference>
<dbReference type="InterPro" id="IPR036259">
    <property type="entry name" value="MFS_trans_sf"/>
</dbReference>
<gene>
    <name evidence="8" type="ORF">DBA34_02865</name>
    <name evidence="9" type="ORF">DBB29_10010</name>
</gene>
<evidence type="ECO:0000259" key="7">
    <source>
        <dbReference type="PROSITE" id="PS50850"/>
    </source>
</evidence>
<organism evidence="8 11">
    <name type="scientific">Pandoraea cepalis</name>
    <dbReference type="NCBI Taxonomy" id="2508294"/>
    <lineage>
        <taxon>Bacteria</taxon>
        <taxon>Pseudomonadati</taxon>
        <taxon>Pseudomonadota</taxon>
        <taxon>Betaproteobacteria</taxon>
        <taxon>Burkholderiales</taxon>
        <taxon>Burkholderiaceae</taxon>
        <taxon>Pandoraea</taxon>
    </lineage>
</organism>
<keyword evidence="10" id="KW-1185">Reference proteome</keyword>
<dbReference type="FunFam" id="1.20.1250.20:FF:000018">
    <property type="entry name" value="MFS transporter permease"/>
    <property type="match status" value="1"/>
</dbReference>
<comment type="subcellular location">
    <subcellularLocation>
        <location evidence="1">Membrane</location>
        <topology evidence="1">Multi-pass membrane protein</topology>
    </subcellularLocation>
</comment>
<evidence type="ECO:0000256" key="1">
    <source>
        <dbReference type="ARBA" id="ARBA00004141"/>
    </source>
</evidence>
<dbReference type="InterPro" id="IPR020846">
    <property type="entry name" value="MFS_dom"/>
</dbReference>
<reference evidence="8" key="1">
    <citation type="submission" date="2018-04" db="EMBL/GenBank/DDBJ databases">
        <authorList>
            <person name="Jy Z."/>
        </authorList>
    </citation>
    <scope>NUCLEOTIDE SEQUENCE</scope>
    <source>
        <strain evidence="9">AS13</strain>
        <strain evidence="8">LA18</strain>
    </source>
</reference>
<feature type="transmembrane region" description="Helical" evidence="6">
    <location>
        <begin position="363"/>
        <end position="384"/>
    </location>
</feature>
<dbReference type="Gene3D" id="1.20.1250.20">
    <property type="entry name" value="MFS general substrate transporter like domains"/>
    <property type="match status" value="2"/>
</dbReference>
<evidence type="ECO:0000313" key="8">
    <source>
        <dbReference type="EMBL" id="MDN4572213.1"/>
    </source>
</evidence>
<dbReference type="PROSITE" id="PS50850">
    <property type="entry name" value="MFS"/>
    <property type="match status" value="1"/>
</dbReference>
<feature type="transmembrane region" description="Helical" evidence="6">
    <location>
        <begin position="166"/>
        <end position="189"/>
    </location>
</feature>